<dbReference type="EMBL" id="OC953379">
    <property type="protein sequence ID" value="CAD7664461.1"/>
    <property type="molecule type" value="Genomic_DNA"/>
</dbReference>
<dbReference type="OrthoDB" id="2129069at2759"/>
<protein>
    <recommendedName>
        <fullName evidence="5">Optic atrophy 3 protein</fullName>
    </recommendedName>
</protein>
<evidence type="ECO:0000256" key="2">
    <source>
        <dbReference type="ARBA" id="ARBA00023054"/>
    </source>
</evidence>
<dbReference type="PANTHER" id="PTHR12499">
    <property type="entry name" value="OPTIC ATROPHY 3 PROTEIN OPA3"/>
    <property type="match status" value="1"/>
</dbReference>
<name>A0A7R9MQ41_9ACAR</name>
<sequence>MVAAAFPIVKLAALAFRQVAKPIANSFKERAKNSPFFRVYICMPPAQAYHWMEVNVKMKLLGLGKPSQVQKLNQQMAIDLGAELLGEAIIFSAAALTLVAEYVRQSRKAAAEAVVVEKRWTTAESRIEELEFLVDKQAMEVRELTRLLYATK</sequence>
<reference evidence="3" key="1">
    <citation type="submission" date="2020-11" db="EMBL/GenBank/DDBJ databases">
        <authorList>
            <person name="Tran Van P."/>
        </authorList>
    </citation>
    <scope>NUCLEOTIDE SEQUENCE</scope>
</reference>
<comment type="similarity">
    <text evidence="1">Belongs to the OPA3 family.</text>
</comment>
<keyword evidence="2" id="KW-0175">Coiled coil</keyword>
<feature type="non-terminal residue" evidence="3">
    <location>
        <position position="152"/>
    </location>
</feature>
<dbReference type="GO" id="GO:0005739">
    <property type="term" value="C:mitochondrion"/>
    <property type="evidence" value="ECO:0007669"/>
    <property type="project" value="TreeGrafter"/>
</dbReference>
<evidence type="ECO:0000313" key="4">
    <source>
        <dbReference type="Proteomes" id="UP000728032"/>
    </source>
</evidence>
<evidence type="ECO:0000313" key="3">
    <source>
        <dbReference type="EMBL" id="CAD7664461.1"/>
    </source>
</evidence>
<keyword evidence="4" id="KW-1185">Reference proteome</keyword>
<dbReference type="Pfam" id="PF07047">
    <property type="entry name" value="OPA3"/>
    <property type="match status" value="1"/>
</dbReference>
<evidence type="ECO:0000256" key="1">
    <source>
        <dbReference type="ARBA" id="ARBA00007584"/>
    </source>
</evidence>
<proteinExistence type="inferred from homology"/>
<organism evidence="3">
    <name type="scientific">Oppiella nova</name>
    <dbReference type="NCBI Taxonomy" id="334625"/>
    <lineage>
        <taxon>Eukaryota</taxon>
        <taxon>Metazoa</taxon>
        <taxon>Ecdysozoa</taxon>
        <taxon>Arthropoda</taxon>
        <taxon>Chelicerata</taxon>
        <taxon>Arachnida</taxon>
        <taxon>Acari</taxon>
        <taxon>Acariformes</taxon>
        <taxon>Sarcoptiformes</taxon>
        <taxon>Oribatida</taxon>
        <taxon>Brachypylina</taxon>
        <taxon>Oppioidea</taxon>
        <taxon>Oppiidae</taxon>
        <taxon>Oppiella</taxon>
    </lineage>
</organism>
<dbReference type="InterPro" id="IPR010754">
    <property type="entry name" value="OPA3-like"/>
</dbReference>
<gene>
    <name evidence="3" type="ORF">ONB1V03_LOCUS21019</name>
</gene>
<evidence type="ECO:0008006" key="5">
    <source>
        <dbReference type="Google" id="ProtNLM"/>
    </source>
</evidence>
<dbReference type="AlphaFoldDB" id="A0A7R9MQ41"/>
<dbReference type="EMBL" id="CAJPVJ010038554">
    <property type="protein sequence ID" value="CAG2181598.1"/>
    <property type="molecule type" value="Genomic_DNA"/>
</dbReference>
<dbReference type="GO" id="GO:0019216">
    <property type="term" value="P:regulation of lipid metabolic process"/>
    <property type="evidence" value="ECO:0007669"/>
    <property type="project" value="TreeGrafter"/>
</dbReference>
<dbReference type="PANTHER" id="PTHR12499:SF0">
    <property type="entry name" value="OPTIC ATROPHY 3 PROTEIN"/>
    <property type="match status" value="1"/>
</dbReference>
<accession>A0A7R9MQ41</accession>
<dbReference type="Proteomes" id="UP000728032">
    <property type="component" value="Unassembled WGS sequence"/>
</dbReference>